<sequence length="91" mass="9942">MSGGIQLSSEMISDIKAVVMKNDPAAENDLYFMQYLAAVTGYVLAQQDQPGMDKKSLLDDLSHFMGQVLSQVEADMKPPEDAFGVWKPGDS</sequence>
<evidence type="ECO:0000313" key="1">
    <source>
        <dbReference type="EMBL" id="VAW69961.1"/>
    </source>
</evidence>
<gene>
    <name evidence="1" type="ORF">MNBD_GAMMA09-1574</name>
</gene>
<dbReference type="EMBL" id="UOFI01000184">
    <property type="protein sequence ID" value="VAW69961.1"/>
    <property type="molecule type" value="Genomic_DNA"/>
</dbReference>
<reference evidence="1" key="1">
    <citation type="submission" date="2018-06" db="EMBL/GenBank/DDBJ databases">
        <authorList>
            <person name="Zhirakovskaya E."/>
        </authorList>
    </citation>
    <scope>NUCLEOTIDE SEQUENCE</scope>
</reference>
<organism evidence="1">
    <name type="scientific">hydrothermal vent metagenome</name>
    <dbReference type="NCBI Taxonomy" id="652676"/>
    <lineage>
        <taxon>unclassified sequences</taxon>
        <taxon>metagenomes</taxon>
        <taxon>ecological metagenomes</taxon>
    </lineage>
</organism>
<name>A0A3B0XQY3_9ZZZZ</name>
<proteinExistence type="predicted"/>
<dbReference type="AlphaFoldDB" id="A0A3B0XQY3"/>
<accession>A0A3B0XQY3</accession>
<protein>
    <submittedName>
        <fullName evidence="1">Uncharacterized protein</fullName>
    </submittedName>
</protein>